<dbReference type="SUPFAM" id="SSF53756">
    <property type="entry name" value="UDP-Glycosyltransferase/glycogen phosphorylase"/>
    <property type="match status" value="1"/>
</dbReference>
<evidence type="ECO:0000313" key="2">
    <source>
        <dbReference type="Proteomes" id="UP000288259"/>
    </source>
</evidence>
<dbReference type="EMBL" id="PIPY01000003">
    <property type="protein sequence ID" value="RUO62641.1"/>
    <property type="molecule type" value="Genomic_DNA"/>
</dbReference>
<gene>
    <name evidence="1" type="ORF">CWI71_04205</name>
</gene>
<dbReference type="OrthoDB" id="1405702at2"/>
<dbReference type="AlphaFoldDB" id="A0A432YNR6"/>
<accession>A0A432YNR6</accession>
<keyword evidence="2" id="KW-1185">Reference proteome</keyword>
<evidence type="ECO:0000313" key="1">
    <source>
        <dbReference type="EMBL" id="RUO62641.1"/>
    </source>
</evidence>
<evidence type="ECO:0008006" key="3">
    <source>
        <dbReference type="Google" id="ProtNLM"/>
    </source>
</evidence>
<reference evidence="2" key="1">
    <citation type="journal article" date="2018" name="Front. Microbiol.">
        <title>Genome-Based Analysis Reveals the Taxonomy and Diversity of the Family Idiomarinaceae.</title>
        <authorList>
            <person name="Liu Y."/>
            <person name="Lai Q."/>
            <person name="Shao Z."/>
        </authorList>
    </citation>
    <scope>NUCLEOTIDE SEQUENCE [LARGE SCALE GENOMIC DNA]</scope>
    <source>
        <strain evidence="2">CVS-6</strain>
    </source>
</reference>
<organism evidence="1 2">
    <name type="scientific">Pseudidiomarina insulisalsae</name>
    <dbReference type="NCBI Taxonomy" id="575789"/>
    <lineage>
        <taxon>Bacteria</taxon>
        <taxon>Pseudomonadati</taxon>
        <taxon>Pseudomonadota</taxon>
        <taxon>Gammaproteobacteria</taxon>
        <taxon>Alteromonadales</taxon>
        <taxon>Idiomarinaceae</taxon>
        <taxon>Pseudidiomarina</taxon>
    </lineage>
</organism>
<name>A0A432YNR6_9GAMM</name>
<proteinExistence type="predicted"/>
<dbReference type="Proteomes" id="UP000288259">
    <property type="component" value="Unassembled WGS sequence"/>
</dbReference>
<protein>
    <recommendedName>
        <fullName evidence="3">Glycosyl transferase family 1 domain-containing protein</fullName>
    </recommendedName>
</protein>
<sequence length="371" mass="42920">MKNIIIITNGPVLGFTPFMKKVSNYFNAANVGVEVWTQQRIDDFSRVDRLSNEHMTLVSRWGKRRSNRIVKGLGLLYFTARVFVKAISKRSSNTVFVCSRFESTFPIYLASLFTSVQYIYLDRDAPHLTYRFSDWILKCLYGLEKKVSKRSLVHVVPGDSRNVFGNRNVHVLPNLPDRKSLEMSVELVHEFESKIRLAAKGRFVLFCSGWLVESRGRKLLIEFLRDKKVCSKAFFVFAGDADEEMKNLIIKSDSALWLGRIPFEEALAVTRLSDFVVGFYDPSYEINKRAEPNKFWDALVLKKAVITNNGIDTLEFFRKFGRFYMSDYKSFDMLSILRDVKDLKKQGSLKNGIENSWEDAFTEILKRASIH</sequence>
<dbReference type="RefSeq" id="WP_126754006.1">
    <property type="nucleotide sequence ID" value="NZ_PIPY01000003.1"/>
</dbReference>
<comment type="caution">
    <text evidence="1">The sequence shown here is derived from an EMBL/GenBank/DDBJ whole genome shotgun (WGS) entry which is preliminary data.</text>
</comment>
<dbReference type="Gene3D" id="3.40.50.2000">
    <property type="entry name" value="Glycogen Phosphorylase B"/>
    <property type="match status" value="2"/>
</dbReference>